<dbReference type="SUPFAM" id="SSF47923">
    <property type="entry name" value="Ypt/Rab-GAP domain of gyp1p"/>
    <property type="match status" value="2"/>
</dbReference>
<feature type="compositionally biased region" description="Polar residues" evidence="1">
    <location>
        <begin position="622"/>
        <end position="631"/>
    </location>
</feature>
<reference evidence="3" key="1">
    <citation type="submission" date="2020-06" db="EMBL/GenBank/DDBJ databases">
        <authorList>
            <consortium name="Plant Systems Biology data submission"/>
        </authorList>
    </citation>
    <scope>NUCLEOTIDE SEQUENCE</scope>
    <source>
        <strain evidence="3">D6</strain>
    </source>
</reference>
<dbReference type="Pfam" id="PF00566">
    <property type="entry name" value="RabGAP-TBC"/>
    <property type="match status" value="1"/>
</dbReference>
<dbReference type="Proteomes" id="UP001153069">
    <property type="component" value="Unassembled WGS sequence"/>
</dbReference>
<protein>
    <submittedName>
        <fullName evidence="3">TBC1 domain family, member 5</fullName>
    </submittedName>
</protein>
<evidence type="ECO:0000256" key="1">
    <source>
        <dbReference type="SAM" id="MobiDB-lite"/>
    </source>
</evidence>
<evidence type="ECO:0000313" key="3">
    <source>
        <dbReference type="EMBL" id="CAB9525629.1"/>
    </source>
</evidence>
<dbReference type="GO" id="GO:0005096">
    <property type="term" value="F:GTPase activator activity"/>
    <property type="evidence" value="ECO:0007669"/>
    <property type="project" value="TreeGrafter"/>
</dbReference>
<feature type="region of interest" description="Disordered" evidence="1">
    <location>
        <begin position="93"/>
        <end position="130"/>
    </location>
</feature>
<dbReference type="AlphaFoldDB" id="A0A9N8EV36"/>
<evidence type="ECO:0000259" key="2">
    <source>
        <dbReference type="PROSITE" id="PS50086"/>
    </source>
</evidence>
<dbReference type="Gene3D" id="1.10.8.270">
    <property type="entry name" value="putative rabgap domain of human tbc1 domain family member 14 like domains"/>
    <property type="match status" value="1"/>
</dbReference>
<proteinExistence type="predicted"/>
<sequence>MASSALPQAHHPMAQPSDTAGPSQFDVSVKANFSKLPRSVTWRLLLGLIKSPSQNTAILQLEDVIQFNNQLLQEEVSNYARLKELYTPHLNETDAPIAPAANSTKTTGDDPIETPEANKPPPTAPDSSLDFFDPLTAMMMEQQAQEVRRQELDLAYRKEKARRNRGLSDPGGKVIEDDVDADGAKKLDREALSIIDKDLHRLPKPSVTEVVEGGFSITTTWDTPEQQQAWIEALREMLYIFSQENPHIGYRQGMHEVASYLWLVLVIDRQRQMLFSGPGDQSELLALVFDRPAAYTMLRSILGHVRQAFDVKVASNSRPLEDMSHSILSKIQQYYQHQGRPDRLCPLLKSLSVPPQLYCTKWIRLLYSREVVGASNVIILWDVFVELVSEGWEWMALLETTAASRILMCQDELLKPDVSPEAHHHRVMDSLMNMPPLNNMEPLVKQLNLLLDMQKYQQMHPELGTMGGVDATSAGKQQPHNMHQHRHSRHHYQQQQHHYQQPPQGNQALGKIGGDLFNLQAVKQSLEQGVERLSSSSDTWRKKLEEGWNGLKPQPLPGQQPQEQHLYSDNGRVVNTAMFGDDSIGEYKVRQTPLNPQPPQYGLSQQPHPMQPRQPQRLHQQGYSTASTSSPFGAVQGTGMNGTNAAPMSALNLPHHQQPTQQQAISNNSNPNQQQQQENQLLAFRLGNSCAVLQDFVMSVARAPDQQQQFQAVNSFQNGGANATKTKVPNAVWEALAEVEAVRGILLQR</sequence>
<dbReference type="EMBL" id="CAICTM010001701">
    <property type="protein sequence ID" value="CAB9525629.1"/>
    <property type="molecule type" value="Genomic_DNA"/>
</dbReference>
<feature type="domain" description="Rab-GAP TBC" evidence="2">
    <location>
        <begin position="32"/>
        <end position="388"/>
    </location>
</feature>
<evidence type="ECO:0000313" key="4">
    <source>
        <dbReference type="Proteomes" id="UP001153069"/>
    </source>
</evidence>
<dbReference type="InterPro" id="IPR000195">
    <property type="entry name" value="Rab-GAP-TBC_dom"/>
</dbReference>
<name>A0A9N8EV36_9STRA</name>
<dbReference type="Gene3D" id="1.10.472.80">
    <property type="entry name" value="Ypt/Rab-GAP domain of gyp1p, domain 3"/>
    <property type="match status" value="1"/>
</dbReference>
<feature type="region of interest" description="Disordered" evidence="1">
    <location>
        <begin position="1"/>
        <end position="23"/>
    </location>
</feature>
<feature type="region of interest" description="Disordered" evidence="1">
    <location>
        <begin position="589"/>
        <end position="677"/>
    </location>
</feature>
<accession>A0A9N8EV36</accession>
<feature type="compositionally biased region" description="Low complexity" evidence="1">
    <location>
        <begin position="661"/>
        <end position="677"/>
    </location>
</feature>
<dbReference type="InterPro" id="IPR035969">
    <property type="entry name" value="Rab-GAP_TBC_sf"/>
</dbReference>
<dbReference type="SMART" id="SM00164">
    <property type="entry name" value="TBC"/>
    <property type="match status" value="1"/>
</dbReference>
<dbReference type="PROSITE" id="PS50086">
    <property type="entry name" value="TBC_RABGAP"/>
    <property type="match status" value="1"/>
</dbReference>
<feature type="compositionally biased region" description="Low complexity" evidence="1">
    <location>
        <begin position="605"/>
        <end position="621"/>
    </location>
</feature>
<comment type="caution">
    <text evidence="3">The sequence shown here is derived from an EMBL/GenBank/DDBJ whole genome shotgun (WGS) entry which is preliminary data.</text>
</comment>
<keyword evidence="4" id="KW-1185">Reference proteome</keyword>
<dbReference type="PANTHER" id="PTHR22957">
    <property type="entry name" value="TBC1 DOMAIN FAMILY MEMBER GTPASE-ACTIVATING PROTEIN"/>
    <property type="match status" value="1"/>
</dbReference>
<gene>
    <name evidence="3" type="ORF">SEMRO_1703_G292310.1</name>
</gene>
<dbReference type="OrthoDB" id="49470at2759"/>
<organism evidence="3 4">
    <name type="scientific">Seminavis robusta</name>
    <dbReference type="NCBI Taxonomy" id="568900"/>
    <lineage>
        <taxon>Eukaryota</taxon>
        <taxon>Sar</taxon>
        <taxon>Stramenopiles</taxon>
        <taxon>Ochrophyta</taxon>
        <taxon>Bacillariophyta</taxon>
        <taxon>Bacillariophyceae</taxon>
        <taxon>Bacillariophycidae</taxon>
        <taxon>Naviculales</taxon>
        <taxon>Naviculaceae</taxon>
        <taxon>Seminavis</taxon>
    </lineage>
</organism>